<protein>
    <submittedName>
        <fullName evidence="1">Uncharacterized protein</fullName>
    </submittedName>
</protein>
<dbReference type="EMBL" id="CP097507">
    <property type="protein sequence ID" value="URE01596.1"/>
    <property type="molecule type" value="Genomic_DNA"/>
</dbReference>
<accession>A0A9E7K1K2</accession>
<evidence type="ECO:0000313" key="2">
    <source>
        <dbReference type="Proteomes" id="UP001055439"/>
    </source>
</evidence>
<evidence type="ECO:0000313" key="1">
    <source>
        <dbReference type="EMBL" id="URE01596.1"/>
    </source>
</evidence>
<dbReference type="AlphaFoldDB" id="A0A9E7K1K2"/>
<organism evidence="1 2">
    <name type="scientific">Musa troglodytarum</name>
    <name type="common">fe'i banana</name>
    <dbReference type="NCBI Taxonomy" id="320322"/>
    <lineage>
        <taxon>Eukaryota</taxon>
        <taxon>Viridiplantae</taxon>
        <taxon>Streptophyta</taxon>
        <taxon>Embryophyta</taxon>
        <taxon>Tracheophyta</taxon>
        <taxon>Spermatophyta</taxon>
        <taxon>Magnoliopsida</taxon>
        <taxon>Liliopsida</taxon>
        <taxon>Zingiberales</taxon>
        <taxon>Musaceae</taxon>
        <taxon>Musa</taxon>
    </lineage>
</organism>
<reference evidence="1" key="1">
    <citation type="submission" date="2022-05" db="EMBL/GenBank/DDBJ databases">
        <title>The Musa troglodytarum L. genome provides insights into the mechanism of non-climacteric behaviour and enrichment of carotenoids.</title>
        <authorList>
            <person name="Wang J."/>
        </authorList>
    </citation>
    <scope>NUCLEOTIDE SEQUENCE</scope>
    <source>
        <tissue evidence="1">Leaf</tissue>
    </source>
</reference>
<gene>
    <name evidence="1" type="ORF">MUK42_02182</name>
</gene>
<name>A0A9E7K1K2_9LILI</name>
<keyword evidence="2" id="KW-1185">Reference proteome</keyword>
<sequence length="127" mass="13649">MGDAVPLVISRAWVEPGTSSQGYLMWEVWERVTSSFALVSRSPVPPSPLCNTWSYHLHARRPPAPTMALLLAVSGSSQTMTRAHGLAIITQPALFLHRLAERDAVLLHVSSAGGGASSPQLFGKMTD</sequence>
<dbReference type="Proteomes" id="UP001055439">
    <property type="component" value="Chromosome 5"/>
</dbReference>
<proteinExistence type="predicted"/>